<protein>
    <submittedName>
        <fullName evidence="1">Uncharacterized protein</fullName>
    </submittedName>
</protein>
<gene>
    <name evidence="1" type="ORF">CEXT_90581</name>
</gene>
<reference evidence="1 2" key="1">
    <citation type="submission" date="2021-06" db="EMBL/GenBank/DDBJ databases">
        <title>Caerostris extrusa draft genome.</title>
        <authorList>
            <person name="Kono N."/>
            <person name="Arakawa K."/>
        </authorList>
    </citation>
    <scope>NUCLEOTIDE SEQUENCE [LARGE SCALE GENOMIC DNA]</scope>
</reference>
<accession>A0AAV4MIB9</accession>
<evidence type="ECO:0000313" key="2">
    <source>
        <dbReference type="Proteomes" id="UP001054945"/>
    </source>
</evidence>
<keyword evidence="2" id="KW-1185">Reference proteome</keyword>
<dbReference type="EMBL" id="BPLR01019819">
    <property type="protein sequence ID" value="GIX72103.1"/>
    <property type="molecule type" value="Genomic_DNA"/>
</dbReference>
<sequence length="425" mass="50419">MLSTGIPKEHIIYRNFEPNISTSFDKEKQKSLESFRTKDNRSNIDNPLQINFESTERNEAMDYKIKHTSKSSTPRTSPNEIFEIFLHFRDNDARQRKNNRSHDIRNTLITKQEEKIHASTDLEETTKRMIPTEKIEQKSLSINVSKEDVIYRNFEPNNSTSIVKEKEKPRQIFYTKDNRNKYFNSALMKFISTKRSEIMKYRIKDTQKSSTPRTSSKEIFEIFLHFRENRKEYKLNEMNLQKINKSNDTSDSLMTKQDEKIHASTDREGTAEKLFHLKKIGQKLLPTIVQKKQHMIYRNFGPNISANIVEEKEVKDNRSNPLQMNFESTARNEAKNNITRHYSKSPTKSMPTKEIFEIFLHFRDNRKEYQFNEANEEKKNNRSNDIRNSLITEKEKKIHASTDQEVTIGRHFTTEKLARKYCPPI</sequence>
<name>A0AAV4MIB9_CAEEX</name>
<dbReference type="Proteomes" id="UP001054945">
    <property type="component" value="Unassembled WGS sequence"/>
</dbReference>
<evidence type="ECO:0000313" key="1">
    <source>
        <dbReference type="EMBL" id="GIX72103.1"/>
    </source>
</evidence>
<comment type="caution">
    <text evidence="1">The sequence shown here is derived from an EMBL/GenBank/DDBJ whole genome shotgun (WGS) entry which is preliminary data.</text>
</comment>
<dbReference type="AlphaFoldDB" id="A0AAV4MIB9"/>
<proteinExistence type="predicted"/>
<organism evidence="1 2">
    <name type="scientific">Caerostris extrusa</name>
    <name type="common">Bark spider</name>
    <name type="synonym">Caerostris bankana</name>
    <dbReference type="NCBI Taxonomy" id="172846"/>
    <lineage>
        <taxon>Eukaryota</taxon>
        <taxon>Metazoa</taxon>
        <taxon>Ecdysozoa</taxon>
        <taxon>Arthropoda</taxon>
        <taxon>Chelicerata</taxon>
        <taxon>Arachnida</taxon>
        <taxon>Araneae</taxon>
        <taxon>Araneomorphae</taxon>
        <taxon>Entelegynae</taxon>
        <taxon>Araneoidea</taxon>
        <taxon>Araneidae</taxon>
        <taxon>Caerostris</taxon>
    </lineage>
</organism>